<dbReference type="EMBL" id="KV454214">
    <property type="protein sequence ID" value="ODQ56980.1"/>
    <property type="molecule type" value="Genomic_DNA"/>
</dbReference>
<dbReference type="OrthoDB" id="3980661at2759"/>
<dbReference type="AlphaFoldDB" id="A0A1E3NVC4"/>
<evidence type="ECO:0000313" key="2">
    <source>
        <dbReference type="EMBL" id="ODQ56980.1"/>
    </source>
</evidence>
<organism evidence="2 3">
    <name type="scientific">Wickerhamomyces anomalus (strain ATCC 58044 / CBS 1984 / NCYC 433 / NRRL Y-366-8)</name>
    <name type="common">Yeast</name>
    <name type="synonym">Hansenula anomala</name>
    <dbReference type="NCBI Taxonomy" id="683960"/>
    <lineage>
        <taxon>Eukaryota</taxon>
        <taxon>Fungi</taxon>
        <taxon>Dikarya</taxon>
        <taxon>Ascomycota</taxon>
        <taxon>Saccharomycotina</taxon>
        <taxon>Saccharomycetes</taxon>
        <taxon>Phaffomycetales</taxon>
        <taxon>Wickerhamomycetaceae</taxon>
        <taxon>Wickerhamomyces</taxon>
    </lineage>
</organism>
<proteinExistence type="predicted"/>
<dbReference type="Gene3D" id="1.20.5.170">
    <property type="match status" value="1"/>
</dbReference>
<feature type="region of interest" description="Disordered" evidence="1">
    <location>
        <begin position="1"/>
        <end position="82"/>
    </location>
</feature>
<dbReference type="Proteomes" id="UP000094112">
    <property type="component" value="Unassembled WGS sequence"/>
</dbReference>
<feature type="compositionally biased region" description="Low complexity" evidence="1">
    <location>
        <begin position="57"/>
        <end position="76"/>
    </location>
</feature>
<accession>A0A1E3NVC4</accession>
<dbReference type="RefSeq" id="XP_019036187.1">
    <property type="nucleotide sequence ID" value="XM_019183876.1"/>
</dbReference>
<feature type="compositionally biased region" description="Polar residues" evidence="1">
    <location>
        <begin position="15"/>
        <end position="52"/>
    </location>
</feature>
<dbReference type="Pfam" id="PF10224">
    <property type="entry name" value="DUF2205"/>
    <property type="match status" value="1"/>
</dbReference>
<evidence type="ECO:0000256" key="1">
    <source>
        <dbReference type="SAM" id="MobiDB-lite"/>
    </source>
</evidence>
<reference evidence="2 3" key="1">
    <citation type="journal article" date="2016" name="Proc. Natl. Acad. Sci. U.S.A.">
        <title>Comparative genomics of biotechnologically important yeasts.</title>
        <authorList>
            <person name="Riley R."/>
            <person name="Haridas S."/>
            <person name="Wolfe K.H."/>
            <person name="Lopes M.R."/>
            <person name="Hittinger C.T."/>
            <person name="Goeker M."/>
            <person name="Salamov A.A."/>
            <person name="Wisecaver J.H."/>
            <person name="Long T.M."/>
            <person name="Calvey C.H."/>
            <person name="Aerts A.L."/>
            <person name="Barry K.W."/>
            <person name="Choi C."/>
            <person name="Clum A."/>
            <person name="Coughlan A.Y."/>
            <person name="Deshpande S."/>
            <person name="Douglass A.P."/>
            <person name="Hanson S.J."/>
            <person name="Klenk H.-P."/>
            <person name="LaButti K.M."/>
            <person name="Lapidus A."/>
            <person name="Lindquist E.A."/>
            <person name="Lipzen A.M."/>
            <person name="Meier-Kolthoff J.P."/>
            <person name="Ohm R.A."/>
            <person name="Otillar R.P."/>
            <person name="Pangilinan J.L."/>
            <person name="Peng Y."/>
            <person name="Rokas A."/>
            <person name="Rosa C.A."/>
            <person name="Scheuner C."/>
            <person name="Sibirny A.A."/>
            <person name="Slot J.C."/>
            <person name="Stielow J.B."/>
            <person name="Sun H."/>
            <person name="Kurtzman C.P."/>
            <person name="Blackwell M."/>
            <person name="Grigoriev I.V."/>
            <person name="Jeffries T.W."/>
        </authorList>
    </citation>
    <scope>NUCLEOTIDE SEQUENCE [LARGE SCALE GENOMIC DNA]</scope>
    <source>
        <strain evidence="3">ATCC 58044 / CBS 1984 / NCYC 433 / NRRL Y-366-8</strain>
    </source>
</reference>
<sequence>MAATTPESSIEKFSDTLNNNQETIPSHETGGQSIPSAIQDESTATQPQSGNDDSIVAQQATIPETTITAPAAAATTSDEEMKPFSKYEQAVQLRDKLDSLIRRTVQTKKKCDKLDHDNKYLQEYVGNLMNSGDFLSKKV</sequence>
<dbReference type="GeneID" id="30201122"/>
<name>A0A1E3NVC4_WICAA</name>
<evidence type="ECO:0000313" key="3">
    <source>
        <dbReference type="Proteomes" id="UP000094112"/>
    </source>
</evidence>
<dbReference type="InterPro" id="IPR019357">
    <property type="entry name" value="SCOC"/>
</dbReference>
<protein>
    <submittedName>
        <fullName evidence="2">Uncharacterized protein</fullName>
    </submittedName>
</protein>
<gene>
    <name evidence="2" type="ORF">WICANDRAFT_65243</name>
</gene>
<keyword evidence="3" id="KW-1185">Reference proteome</keyword>